<dbReference type="WBParaSite" id="PTRK_0000980700.1">
    <property type="protein sequence ID" value="PTRK_0000980700.1"/>
    <property type="gene ID" value="PTRK_0000980700"/>
</dbReference>
<keyword evidence="1" id="KW-1133">Transmembrane helix</keyword>
<keyword evidence="2" id="KW-1185">Reference proteome</keyword>
<protein>
    <submittedName>
        <fullName evidence="3">Transmembrane protein</fullName>
    </submittedName>
</protein>
<evidence type="ECO:0000256" key="1">
    <source>
        <dbReference type="SAM" id="Phobius"/>
    </source>
</evidence>
<feature type="transmembrane region" description="Helical" evidence="1">
    <location>
        <begin position="30"/>
        <end position="48"/>
    </location>
</feature>
<reference evidence="3" key="1">
    <citation type="submission" date="2017-02" db="UniProtKB">
        <authorList>
            <consortium name="WormBaseParasite"/>
        </authorList>
    </citation>
    <scope>IDENTIFICATION</scope>
</reference>
<name>A0A0N4ZMP0_PARTI</name>
<proteinExistence type="predicted"/>
<keyword evidence="1" id="KW-0812">Transmembrane</keyword>
<organism evidence="2 3">
    <name type="scientific">Parastrongyloides trichosuri</name>
    <name type="common">Possum-specific nematode worm</name>
    <dbReference type="NCBI Taxonomy" id="131310"/>
    <lineage>
        <taxon>Eukaryota</taxon>
        <taxon>Metazoa</taxon>
        <taxon>Ecdysozoa</taxon>
        <taxon>Nematoda</taxon>
        <taxon>Chromadorea</taxon>
        <taxon>Rhabditida</taxon>
        <taxon>Tylenchina</taxon>
        <taxon>Panagrolaimomorpha</taxon>
        <taxon>Strongyloidoidea</taxon>
        <taxon>Strongyloididae</taxon>
        <taxon>Parastrongyloides</taxon>
    </lineage>
</organism>
<dbReference type="Proteomes" id="UP000038045">
    <property type="component" value="Unplaced"/>
</dbReference>
<evidence type="ECO:0000313" key="3">
    <source>
        <dbReference type="WBParaSite" id="PTRK_0000980700.1"/>
    </source>
</evidence>
<dbReference type="AlphaFoldDB" id="A0A0N4ZMP0"/>
<accession>A0A0N4ZMP0</accession>
<keyword evidence="1" id="KW-0472">Membrane</keyword>
<evidence type="ECO:0000313" key="2">
    <source>
        <dbReference type="Proteomes" id="UP000038045"/>
    </source>
</evidence>
<sequence>MFKTARLFTQKFVKTREQYFESKKVVRKDLIKIVSLATLAQLVIVGVIEEFGIFTPDICFDARMAISPEFANFVRNGKYAGFDMAMTSSIKTFKIHEGQVKTDKDKTSHTSSLLKGF</sequence>